<accession>A0ABT8UJS7</accession>
<reference evidence="3" key="1">
    <citation type="submission" date="2023-07" db="EMBL/GenBank/DDBJ databases">
        <title>Mycolicibacterium sp. nov., a novel bacterial species.</title>
        <authorList>
            <person name="Cao Y."/>
        </authorList>
    </citation>
    <scope>NUCLEOTIDE SEQUENCE</scope>
    <source>
        <strain evidence="3">KC 300</strain>
    </source>
</reference>
<dbReference type="Gene3D" id="3.40.50.720">
    <property type="entry name" value="NAD(P)-binding Rossmann-like Domain"/>
    <property type="match status" value="1"/>
</dbReference>
<dbReference type="InterPro" id="IPR052515">
    <property type="entry name" value="Gfo/Idh/MocA_Oxidoreductase"/>
</dbReference>
<keyword evidence="4" id="KW-1185">Reference proteome</keyword>
<dbReference type="Proteomes" id="UP001168823">
    <property type="component" value="Unassembled WGS sequence"/>
</dbReference>
<feature type="domain" description="GFO/IDH/MocA-like oxidoreductase" evidence="2">
    <location>
        <begin position="180"/>
        <end position="281"/>
    </location>
</feature>
<dbReference type="EMBL" id="JAUMSQ010000066">
    <property type="protein sequence ID" value="MDO3636419.1"/>
    <property type="molecule type" value="Genomic_DNA"/>
</dbReference>
<sequence>MFISFAHDTRVTVYTDVKSTPKGGVLPVARGNRHRRRPGRLAVDRCNVGFVGAGGVAVRHAHHLAQLQDVRIVAVTDPVPAAAQSFADVTGAAVVPDLQALLNTSPDAVYVCVPPHAHGAIEERVLGAGIAMFVEKPLALDLPTAERIADTARMAGVVTAVGHHWRYSAAVDLVRELLDGRPVRLAVGSWIDRVPPVPWWSRRAMSGGQIVEQAAHVLDLIRLFCGDVVEVNAYANATPPGVPDADIDGATVAILRFESGAVGTVAAACCLDWKHRAGLELHADGLSVTVHEDEVVARTDRGDVRRSLHPDDAKRAADRAFVDAVLDNGAARGGILVDYGEALRTHELACAIAASARDCRTVKLHD</sequence>
<gene>
    <name evidence="3" type="ORF">Q2100_11750</name>
</gene>
<dbReference type="InterPro" id="IPR036291">
    <property type="entry name" value="NAD(P)-bd_dom_sf"/>
</dbReference>
<organism evidence="3 4">
    <name type="scientific">Mycolicibacterium arseniciresistens</name>
    <dbReference type="NCBI Taxonomy" id="3062257"/>
    <lineage>
        <taxon>Bacteria</taxon>
        <taxon>Bacillati</taxon>
        <taxon>Actinomycetota</taxon>
        <taxon>Actinomycetes</taxon>
        <taxon>Mycobacteriales</taxon>
        <taxon>Mycobacteriaceae</taxon>
        <taxon>Mycolicibacterium</taxon>
    </lineage>
</organism>
<evidence type="ECO:0000259" key="1">
    <source>
        <dbReference type="Pfam" id="PF01408"/>
    </source>
</evidence>
<dbReference type="PANTHER" id="PTHR43249:SF1">
    <property type="entry name" value="D-GLUCOSIDE 3-DEHYDROGENASE"/>
    <property type="match status" value="1"/>
</dbReference>
<dbReference type="SUPFAM" id="SSF55347">
    <property type="entry name" value="Glyceraldehyde-3-phosphate dehydrogenase-like, C-terminal domain"/>
    <property type="match status" value="1"/>
</dbReference>
<protein>
    <submittedName>
        <fullName evidence="3">Gfo/Idh/MocA family oxidoreductase</fullName>
    </submittedName>
</protein>
<name>A0ABT8UJS7_9MYCO</name>
<dbReference type="InterPro" id="IPR000683">
    <property type="entry name" value="Gfo/Idh/MocA-like_OxRdtase_N"/>
</dbReference>
<evidence type="ECO:0000313" key="4">
    <source>
        <dbReference type="Proteomes" id="UP001168823"/>
    </source>
</evidence>
<dbReference type="SUPFAM" id="SSF51735">
    <property type="entry name" value="NAD(P)-binding Rossmann-fold domains"/>
    <property type="match status" value="1"/>
</dbReference>
<dbReference type="PANTHER" id="PTHR43249">
    <property type="entry name" value="UDP-N-ACETYL-2-AMINO-2-DEOXY-D-GLUCURONATE OXIDASE"/>
    <property type="match status" value="1"/>
</dbReference>
<dbReference type="InterPro" id="IPR055170">
    <property type="entry name" value="GFO_IDH_MocA-like_dom"/>
</dbReference>
<proteinExistence type="predicted"/>
<evidence type="ECO:0000313" key="3">
    <source>
        <dbReference type="EMBL" id="MDO3636419.1"/>
    </source>
</evidence>
<comment type="caution">
    <text evidence="3">The sequence shown here is derived from an EMBL/GenBank/DDBJ whole genome shotgun (WGS) entry which is preliminary data.</text>
</comment>
<dbReference type="Gene3D" id="3.30.360.10">
    <property type="entry name" value="Dihydrodipicolinate Reductase, domain 2"/>
    <property type="match status" value="1"/>
</dbReference>
<dbReference type="Pfam" id="PF22725">
    <property type="entry name" value="GFO_IDH_MocA_C3"/>
    <property type="match status" value="1"/>
</dbReference>
<evidence type="ECO:0000259" key="2">
    <source>
        <dbReference type="Pfam" id="PF22725"/>
    </source>
</evidence>
<dbReference type="Pfam" id="PF01408">
    <property type="entry name" value="GFO_IDH_MocA"/>
    <property type="match status" value="1"/>
</dbReference>
<dbReference type="RefSeq" id="WP_302914199.1">
    <property type="nucleotide sequence ID" value="NZ_JAUMSQ010000066.1"/>
</dbReference>
<feature type="domain" description="Gfo/Idh/MocA-like oxidoreductase N-terminal" evidence="1">
    <location>
        <begin position="47"/>
        <end position="163"/>
    </location>
</feature>